<dbReference type="InterPro" id="IPR025877">
    <property type="entry name" value="MobA-like_NTP_Trfase"/>
</dbReference>
<dbReference type="Pfam" id="PF12804">
    <property type="entry name" value="NTP_transf_3"/>
    <property type="match status" value="1"/>
</dbReference>
<dbReference type="CDD" id="cd04182">
    <property type="entry name" value="GT_2_like_f"/>
    <property type="match status" value="1"/>
</dbReference>
<keyword evidence="4" id="KW-1185">Reference proteome</keyword>
<dbReference type="SUPFAM" id="SSF53448">
    <property type="entry name" value="Nucleotide-diphospho-sugar transferases"/>
    <property type="match status" value="1"/>
</dbReference>
<reference evidence="3 4" key="1">
    <citation type="submission" date="2023-01" db="EMBL/GenBank/DDBJ databases">
        <title>Complete genome sequence of Roseicyclus marinus strain Dej080120_10.</title>
        <authorList>
            <person name="Ueki S."/>
            <person name="Maruyama F."/>
        </authorList>
    </citation>
    <scope>NUCLEOTIDE SEQUENCE [LARGE SCALE GENOMIC DNA]</scope>
    <source>
        <strain evidence="3 4">Dej080120_10</strain>
    </source>
</reference>
<proteinExistence type="predicted"/>
<dbReference type="RefSeq" id="WP_338275702.1">
    <property type="nucleotide sequence ID" value="NZ_AP027266.1"/>
</dbReference>
<gene>
    <name evidence="3" type="ORF">MACH21_13310</name>
</gene>
<name>A0AA48KIH2_9RHOB</name>
<dbReference type="Gene3D" id="3.90.550.10">
    <property type="entry name" value="Spore Coat Polysaccharide Biosynthesis Protein SpsA, Chain A"/>
    <property type="match status" value="1"/>
</dbReference>
<dbReference type="PANTHER" id="PTHR43777:SF1">
    <property type="entry name" value="MOLYBDENUM COFACTOR CYTIDYLYLTRANSFERASE"/>
    <property type="match status" value="1"/>
</dbReference>
<dbReference type="Proteomes" id="UP001337723">
    <property type="component" value="Chromosome"/>
</dbReference>
<keyword evidence="1" id="KW-0460">Magnesium</keyword>
<accession>A0AA48KIH2</accession>
<evidence type="ECO:0000313" key="3">
    <source>
        <dbReference type="EMBL" id="BDW85154.1"/>
    </source>
</evidence>
<feature type="domain" description="MobA-like NTP transferase" evidence="2">
    <location>
        <begin position="9"/>
        <end position="164"/>
    </location>
</feature>
<evidence type="ECO:0000313" key="4">
    <source>
        <dbReference type="Proteomes" id="UP001337723"/>
    </source>
</evidence>
<dbReference type="KEGG" id="rmai:MACH21_13310"/>
<sequence>MSAAEATILLLAAGRSSRMQGRDKLMENIDGEPLVRMMARRALRTGVPVRVVLGADHAARRAALEGLDLQILEATGQDGMAASIRAGVVGVTGPVLLVLADMPEITASDLHLMLSLGAQAPDAILRAASQDGRPGHPVLFPADLVPELAAIRGDMGARDILRAAAARVHLLPLEGERALIDLDTPGDWADWRAKRGG</sequence>
<dbReference type="EMBL" id="AP027266">
    <property type="protein sequence ID" value="BDW85154.1"/>
    <property type="molecule type" value="Genomic_DNA"/>
</dbReference>
<evidence type="ECO:0000259" key="2">
    <source>
        <dbReference type="Pfam" id="PF12804"/>
    </source>
</evidence>
<dbReference type="AlphaFoldDB" id="A0AA48KIH2"/>
<dbReference type="GO" id="GO:0016779">
    <property type="term" value="F:nucleotidyltransferase activity"/>
    <property type="evidence" value="ECO:0007669"/>
    <property type="project" value="UniProtKB-ARBA"/>
</dbReference>
<evidence type="ECO:0000256" key="1">
    <source>
        <dbReference type="ARBA" id="ARBA00022842"/>
    </source>
</evidence>
<protein>
    <submittedName>
        <fullName evidence="3">Molybdopterin-guanine dinucleotide biosynthesis protein A</fullName>
    </submittedName>
</protein>
<dbReference type="PANTHER" id="PTHR43777">
    <property type="entry name" value="MOLYBDENUM COFACTOR CYTIDYLYLTRANSFERASE"/>
    <property type="match status" value="1"/>
</dbReference>
<dbReference type="InterPro" id="IPR029044">
    <property type="entry name" value="Nucleotide-diphossugar_trans"/>
</dbReference>
<organism evidence="3 4">
    <name type="scientific">Roseicyclus marinus</name>
    <dbReference type="NCBI Taxonomy" id="2161673"/>
    <lineage>
        <taxon>Bacteria</taxon>
        <taxon>Pseudomonadati</taxon>
        <taxon>Pseudomonadota</taxon>
        <taxon>Alphaproteobacteria</taxon>
        <taxon>Rhodobacterales</taxon>
        <taxon>Roseobacteraceae</taxon>
        <taxon>Roseicyclus</taxon>
    </lineage>
</organism>